<dbReference type="Pfam" id="PF01663">
    <property type="entry name" value="Phosphodiest"/>
    <property type="match status" value="1"/>
</dbReference>
<sequence length="468" mass="52126">MTDPNRSHRQLVVINVVGLIWDMIGDNTPNIRSLMQQGFGRPMQTVLPAVTCSVQATMLTGAMPAEHGIVGNGWYARDLAEVMFWKQSNHLIDAEKVFQTARQRDAAHTTAKMFWWYNMYADVAWSVTPRPSYPADGRKIPDIYSHPADLRDSLQARLGKFPLFNFWGPTADIKSSAWIADSSVEIFTQQDPSLTLVYLPHLDYNLQRLGPDDPAIADDIRAVDVEAGKIIDAAKQRDADVIVLSEYGITQVTKPIHINRALRDAGLLAVRRESLGWETLDAGASAAFAVADHQVAHVYVNDAAKLQQVRSVLTKLDGVEAVLGRSQQAGFGIDHSRSGDLVAVSAVDAWFTYYFWQDDQLAPDYARTVDIHRKPGYDPVELFVDPTIPFPKLKVARRLARKLAGFRYYMDLIGLDASIVKGSHGRLPDADRMESDGPVFVCNNGRAERDDIHAKDVRDLILDLQFGA</sequence>
<dbReference type="AlphaFoldDB" id="A0A1P8WFD6"/>
<accession>A0A1P8WFD6</accession>
<proteinExistence type="predicted"/>
<protein>
    <submittedName>
        <fullName evidence="1">Phosphonoacetate hydrolase</fullName>
    </submittedName>
</protein>
<reference evidence="1 2" key="1">
    <citation type="journal article" date="2016" name="Front. Microbiol.">
        <title>Fuerstia marisgermanicae gen. nov., sp. nov., an Unusual Member of the Phylum Planctomycetes from the German Wadden Sea.</title>
        <authorList>
            <person name="Kohn T."/>
            <person name="Heuer A."/>
            <person name="Jogler M."/>
            <person name="Vollmers J."/>
            <person name="Boedeker C."/>
            <person name="Bunk B."/>
            <person name="Rast P."/>
            <person name="Borchert D."/>
            <person name="Glockner I."/>
            <person name="Freese H.M."/>
            <person name="Klenk H.P."/>
            <person name="Overmann J."/>
            <person name="Kaster A.K."/>
            <person name="Rohde M."/>
            <person name="Wiegand S."/>
            <person name="Jogler C."/>
        </authorList>
    </citation>
    <scope>NUCLEOTIDE SEQUENCE [LARGE SCALE GENOMIC DNA]</scope>
    <source>
        <strain evidence="1 2">NH11</strain>
    </source>
</reference>
<gene>
    <name evidence="1" type="ORF">Fuma_02394</name>
</gene>
<organism evidence="1 2">
    <name type="scientific">Fuerstiella marisgermanici</name>
    <dbReference type="NCBI Taxonomy" id="1891926"/>
    <lineage>
        <taxon>Bacteria</taxon>
        <taxon>Pseudomonadati</taxon>
        <taxon>Planctomycetota</taxon>
        <taxon>Planctomycetia</taxon>
        <taxon>Planctomycetales</taxon>
        <taxon>Planctomycetaceae</taxon>
        <taxon>Fuerstiella</taxon>
    </lineage>
</organism>
<dbReference type="KEGG" id="fmr:Fuma_02394"/>
<dbReference type="PANTHER" id="PTHR10151:SF120">
    <property type="entry name" value="BIS(5'-ADENOSYL)-TRIPHOSPHATASE"/>
    <property type="match status" value="1"/>
</dbReference>
<name>A0A1P8WFD6_9PLAN</name>
<dbReference type="PANTHER" id="PTHR10151">
    <property type="entry name" value="ECTONUCLEOTIDE PYROPHOSPHATASE/PHOSPHODIESTERASE"/>
    <property type="match status" value="1"/>
</dbReference>
<dbReference type="STRING" id="1891926.Fuma_02394"/>
<dbReference type="EMBL" id="CP017641">
    <property type="protein sequence ID" value="APZ92782.1"/>
    <property type="molecule type" value="Genomic_DNA"/>
</dbReference>
<evidence type="ECO:0000313" key="2">
    <source>
        <dbReference type="Proteomes" id="UP000187735"/>
    </source>
</evidence>
<dbReference type="SUPFAM" id="SSF53649">
    <property type="entry name" value="Alkaline phosphatase-like"/>
    <property type="match status" value="1"/>
</dbReference>
<dbReference type="Gene3D" id="3.30.1360.110">
    <property type="entry name" value="Domain 2, Phosphonoacetate Hydrolase"/>
    <property type="match status" value="1"/>
</dbReference>
<dbReference type="RefSeq" id="WP_077024356.1">
    <property type="nucleotide sequence ID" value="NZ_CP017641.1"/>
</dbReference>
<dbReference type="InterPro" id="IPR023116">
    <property type="entry name" value="Phosphonoacetate_hydro_insert"/>
</dbReference>
<dbReference type="GO" id="GO:0016787">
    <property type="term" value="F:hydrolase activity"/>
    <property type="evidence" value="ECO:0007669"/>
    <property type="project" value="UniProtKB-KW"/>
</dbReference>
<dbReference type="OrthoDB" id="9771966at2"/>
<evidence type="ECO:0000313" key="1">
    <source>
        <dbReference type="EMBL" id="APZ92782.1"/>
    </source>
</evidence>
<keyword evidence="2" id="KW-1185">Reference proteome</keyword>
<dbReference type="Gene3D" id="3.40.720.10">
    <property type="entry name" value="Alkaline Phosphatase, subunit A"/>
    <property type="match status" value="1"/>
</dbReference>
<keyword evidence="1" id="KW-0378">Hydrolase</keyword>
<dbReference type="InterPro" id="IPR002591">
    <property type="entry name" value="Phosphodiest/P_Trfase"/>
</dbReference>
<dbReference type="CDD" id="cd16018">
    <property type="entry name" value="Enpp"/>
    <property type="match status" value="1"/>
</dbReference>
<dbReference type="InterPro" id="IPR017850">
    <property type="entry name" value="Alkaline_phosphatase_core_sf"/>
</dbReference>
<dbReference type="Proteomes" id="UP000187735">
    <property type="component" value="Chromosome"/>
</dbReference>